<name>A0A8H7JDC6_9PLEO</name>
<keyword evidence="4" id="KW-0812">Transmembrane</keyword>
<dbReference type="SUPFAM" id="SSF100934">
    <property type="entry name" value="Heat shock protein 70kD (HSP70), C-terminal subdomain"/>
    <property type="match status" value="1"/>
</dbReference>
<comment type="similarity">
    <text evidence="3">Belongs to the heat shock protein 70 family.</text>
</comment>
<dbReference type="Gene3D" id="3.90.640.10">
    <property type="entry name" value="Actin, Chain A, domain 4"/>
    <property type="match status" value="1"/>
</dbReference>
<dbReference type="InterPro" id="IPR029048">
    <property type="entry name" value="HSP70_C_sf"/>
</dbReference>
<keyword evidence="6" id="KW-1185">Reference proteome</keyword>
<dbReference type="Pfam" id="PF00012">
    <property type="entry name" value="HSP70"/>
    <property type="match status" value="1"/>
</dbReference>
<evidence type="ECO:0000256" key="3">
    <source>
        <dbReference type="RuleBase" id="RU003322"/>
    </source>
</evidence>
<dbReference type="FunFam" id="3.90.640.10:FF:000003">
    <property type="entry name" value="Molecular chaperone DnaK"/>
    <property type="match status" value="1"/>
</dbReference>
<reference evidence="5" key="2">
    <citation type="submission" date="2020-09" db="EMBL/GenBank/DDBJ databases">
        <title>Reference genome assembly for Australian Ascochyta lentis isolate Al4.</title>
        <authorList>
            <person name="Lee R.C."/>
            <person name="Farfan-Caceres L.M."/>
            <person name="Debler J.W."/>
            <person name="Williams A.H."/>
            <person name="Henares B.M."/>
        </authorList>
    </citation>
    <scope>NUCLEOTIDE SEQUENCE</scope>
    <source>
        <strain evidence="5">Al4</strain>
    </source>
</reference>
<dbReference type="PROSITE" id="PS01036">
    <property type="entry name" value="HSP70_3"/>
    <property type="match status" value="1"/>
</dbReference>
<dbReference type="InterPro" id="IPR043129">
    <property type="entry name" value="ATPase_NBD"/>
</dbReference>
<keyword evidence="2 3" id="KW-0067">ATP-binding</keyword>
<proteinExistence type="inferred from homology"/>
<protein>
    <submittedName>
        <fullName evidence="5">Uncharacterized protein</fullName>
    </submittedName>
</protein>
<dbReference type="AlphaFoldDB" id="A0A8H7JDC6"/>
<dbReference type="PANTHER" id="PTHR19375">
    <property type="entry name" value="HEAT SHOCK PROTEIN 70KDA"/>
    <property type="match status" value="1"/>
</dbReference>
<dbReference type="SUPFAM" id="SSF53067">
    <property type="entry name" value="Actin-like ATPase domain"/>
    <property type="match status" value="2"/>
</dbReference>
<evidence type="ECO:0000313" key="5">
    <source>
        <dbReference type="EMBL" id="KAF9700737.1"/>
    </source>
</evidence>
<dbReference type="PRINTS" id="PR00301">
    <property type="entry name" value="HEATSHOCK70"/>
</dbReference>
<dbReference type="InterPro" id="IPR013126">
    <property type="entry name" value="Hsp_70_fam"/>
</dbReference>
<keyword evidence="4" id="KW-0472">Membrane</keyword>
<evidence type="ECO:0000256" key="1">
    <source>
        <dbReference type="ARBA" id="ARBA00022741"/>
    </source>
</evidence>
<comment type="caution">
    <text evidence="5">The sequence shown here is derived from an EMBL/GenBank/DDBJ whole genome shotgun (WGS) entry which is preliminary data.</text>
</comment>
<dbReference type="GO" id="GO:0005524">
    <property type="term" value="F:ATP binding"/>
    <property type="evidence" value="ECO:0007669"/>
    <property type="project" value="UniProtKB-KW"/>
</dbReference>
<accession>A0A8H7JDC6</accession>
<gene>
    <name evidence="5" type="ORF">EKO04_002070</name>
</gene>
<dbReference type="OrthoDB" id="2401965at2759"/>
<dbReference type="Gene3D" id="3.30.30.30">
    <property type="match status" value="1"/>
</dbReference>
<dbReference type="InterPro" id="IPR029047">
    <property type="entry name" value="HSP70_peptide-bd_sf"/>
</dbReference>
<feature type="transmembrane region" description="Helical" evidence="4">
    <location>
        <begin position="12"/>
        <end position="30"/>
    </location>
</feature>
<organism evidence="5 6">
    <name type="scientific">Ascochyta lentis</name>
    <dbReference type="NCBI Taxonomy" id="205686"/>
    <lineage>
        <taxon>Eukaryota</taxon>
        <taxon>Fungi</taxon>
        <taxon>Dikarya</taxon>
        <taxon>Ascomycota</taxon>
        <taxon>Pezizomycotina</taxon>
        <taxon>Dothideomycetes</taxon>
        <taxon>Pleosporomycetidae</taxon>
        <taxon>Pleosporales</taxon>
        <taxon>Pleosporineae</taxon>
        <taxon>Didymellaceae</taxon>
        <taxon>Ascochyta</taxon>
    </lineage>
</organism>
<dbReference type="SUPFAM" id="SSF100920">
    <property type="entry name" value="Heat shock protein 70kD (HSP70), peptide-binding domain"/>
    <property type="match status" value="1"/>
</dbReference>
<evidence type="ECO:0000313" key="6">
    <source>
        <dbReference type="Proteomes" id="UP000651452"/>
    </source>
</evidence>
<dbReference type="InterPro" id="IPR018181">
    <property type="entry name" value="Heat_shock_70_CS"/>
</dbReference>
<dbReference type="Gene3D" id="3.30.420.40">
    <property type="match status" value="2"/>
</dbReference>
<keyword evidence="1 3" id="KW-0547">Nucleotide-binding</keyword>
<dbReference type="Gene3D" id="1.20.1270.10">
    <property type="match status" value="1"/>
</dbReference>
<keyword evidence="4" id="KW-1133">Transmembrane helix</keyword>
<dbReference type="CDD" id="cd24028">
    <property type="entry name" value="ASKHA_NBD_HSP70_HSPA1-like"/>
    <property type="match status" value="1"/>
</dbReference>
<evidence type="ECO:0000256" key="4">
    <source>
        <dbReference type="SAM" id="Phobius"/>
    </source>
</evidence>
<dbReference type="EMBL" id="RZGK01000003">
    <property type="protein sequence ID" value="KAF9700737.1"/>
    <property type="molecule type" value="Genomic_DNA"/>
</dbReference>
<dbReference type="GO" id="GO:0140662">
    <property type="term" value="F:ATP-dependent protein folding chaperone"/>
    <property type="evidence" value="ECO:0007669"/>
    <property type="project" value="InterPro"/>
</dbReference>
<dbReference type="Gene3D" id="2.60.34.10">
    <property type="entry name" value="Substrate Binding Domain Of DNAk, Chain A, domain 1"/>
    <property type="match status" value="1"/>
</dbReference>
<dbReference type="Proteomes" id="UP000651452">
    <property type="component" value="Unassembled WGS sequence"/>
</dbReference>
<sequence>MASSQRNARKRSTWSIVFYFLVLFVGIMLVKGARAENQQSLTIHGDDARELVLGIQLGSSYSRVGIMRSGKFEMITDDQGGRVMPSWAAFAGGERLVGEAVDTQSASNPHRSVFDIRHFIGRQPSDSFKVEEAEHVLTLEANSAIILSKLKENADRYLSQPVENAVIAVPAYYNDAQRASIKNAGSIAGLDVLRVINEPTAAALAYGLDGTDKPEFQIVPFGYADYGQERNVLVYDLGASTLDVSIVTIEEGVFEIRSTAGDKQLGGNDFNNLLIKHLAEKYNKDNNVDDAQDTRTMDTLSLVVEKAKLLLSFRGSTLIETRSFSETLTRAHFEVLNDDLFNKTLEPIKQALENAKMKRTDIDDVVLSGGSTHIPKVQQMLEEYFDGKKVHKSINPEEVVAMGAAVQGSFLANSHAHEGCTLSFNDVVKLSLVVESTDGCTIPVVKRGANLPTRKIQTLSTTSNNQSTFSIKVFEGERPKTENNHKLAEFHLAIPPAPRGIAQIEVTLELDLNNNIKVSALDLDSRKSESIIILNSGRVSDEKYVLGALEQAEEWEDEDRVVRASCQSRRRLEDYVYDLKRQIRDFKGPGGRIGEDREMLISAVEETEHWLDEMAASAGAEDFDAQTQKLFDVVDSVVVDAESPRWWQWSIWWCW</sequence>
<evidence type="ECO:0000256" key="2">
    <source>
        <dbReference type="ARBA" id="ARBA00022840"/>
    </source>
</evidence>
<reference evidence="5" key="1">
    <citation type="submission" date="2018-12" db="EMBL/GenBank/DDBJ databases">
        <authorList>
            <person name="Syme R.A."/>
            <person name="Farfan-Caceres L."/>
            <person name="Lichtenzveig J."/>
        </authorList>
    </citation>
    <scope>NUCLEOTIDE SEQUENCE</scope>
    <source>
        <strain evidence="5">Al4</strain>
    </source>
</reference>